<evidence type="ECO:0000256" key="3">
    <source>
        <dbReference type="ARBA" id="ARBA00022606"/>
    </source>
</evidence>
<comment type="subcellular location">
    <subcellularLocation>
        <location evidence="1">Cell membrane</location>
        <topology evidence="1">Multi-pass membrane protein</topology>
    </subcellularLocation>
</comment>
<keyword evidence="3" id="KW-0716">Sensory transduction</keyword>
<evidence type="ECO:0000256" key="1">
    <source>
        <dbReference type="ARBA" id="ARBA00004651"/>
    </source>
</evidence>
<dbReference type="GO" id="GO:0004984">
    <property type="term" value="F:olfactory receptor activity"/>
    <property type="evidence" value="ECO:0007669"/>
    <property type="project" value="InterPro"/>
</dbReference>
<evidence type="ECO:0000313" key="10">
    <source>
        <dbReference type="EnsemblMetazoa" id="AARA015859-PA"/>
    </source>
</evidence>
<evidence type="ECO:0000313" key="11">
    <source>
        <dbReference type="Proteomes" id="UP000075840"/>
    </source>
</evidence>
<evidence type="ECO:0000256" key="8">
    <source>
        <dbReference type="ARBA" id="ARBA00023170"/>
    </source>
</evidence>
<dbReference type="EMBL" id="APCN01004180">
    <property type="status" value="NOT_ANNOTATED_CDS"/>
    <property type="molecule type" value="Genomic_DNA"/>
</dbReference>
<organism evidence="10 11">
    <name type="scientific">Anopheles arabiensis</name>
    <name type="common">Mosquito</name>
    <dbReference type="NCBI Taxonomy" id="7173"/>
    <lineage>
        <taxon>Eukaryota</taxon>
        <taxon>Metazoa</taxon>
        <taxon>Ecdysozoa</taxon>
        <taxon>Arthropoda</taxon>
        <taxon>Hexapoda</taxon>
        <taxon>Insecta</taxon>
        <taxon>Pterygota</taxon>
        <taxon>Neoptera</taxon>
        <taxon>Endopterygota</taxon>
        <taxon>Diptera</taxon>
        <taxon>Nematocera</taxon>
        <taxon>Culicoidea</taxon>
        <taxon>Culicidae</taxon>
        <taxon>Anophelinae</taxon>
        <taxon>Anopheles</taxon>
    </lineage>
</organism>
<protein>
    <submittedName>
        <fullName evidence="10">Uncharacterized protein</fullName>
    </submittedName>
</protein>
<accession>A0A182IIT0</accession>
<dbReference type="Proteomes" id="UP000075840">
    <property type="component" value="Unassembled WGS sequence"/>
</dbReference>
<dbReference type="GO" id="GO:0005886">
    <property type="term" value="C:plasma membrane"/>
    <property type="evidence" value="ECO:0007669"/>
    <property type="project" value="UniProtKB-SubCell"/>
</dbReference>
<dbReference type="PANTHER" id="PTHR21137">
    <property type="entry name" value="ODORANT RECEPTOR"/>
    <property type="match status" value="1"/>
</dbReference>
<keyword evidence="8" id="KW-0675">Receptor</keyword>
<keyword evidence="9" id="KW-0807">Transducer</keyword>
<keyword evidence="7" id="KW-0472">Membrane</keyword>
<dbReference type="GO" id="GO:0007165">
    <property type="term" value="P:signal transduction"/>
    <property type="evidence" value="ECO:0007669"/>
    <property type="project" value="UniProtKB-KW"/>
</dbReference>
<dbReference type="GO" id="GO:0005549">
    <property type="term" value="F:odorant binding"/>
    <property type="evidence" value="ECO:0007669"/>
    <property type="project" value="InterPro"/>
</dbReference>
<keyword evidence="2" id="KW-1003">Cell membrane</keyword>
<evidence type="ECO:0000256" key="9">
    <source>
        <dbReference type="ARBA" id="ARBA00023224"/>
    </source>
</evidence>
<reference evidence="10" key="1">
    <citation type="submission" date="2022-08" db="UniProtKB">
        <authorList>
            <consortium name="EnsemblMetazoa"/>
        </authorList>
    </citation>
    <scope>IDENTIFICATION</scope>
    <source>
        <strain evidence="10">Dongola</strain>
    </source>
</reference>
<dbReference type="VEuPathDB" id="VectorBase:AARA015859"/>
<keyword evidence="4" id="KW-0812">Transmembrane</keyword>
<dbReference type="PANTHER" id="PTHR21137:SF35">
    <property type="entry name" value="ODORANT RECEPTOR 19A-RELATED"/>
    <property type="match status" value="1"/>
</dbReference>
<dbReference type="Pfam" id="PF02949">
    <property type="entry name" value="7tm_6"/>
    <property type="match status" value="1"/>
</dbReference>
<dbReference type="InterPro" id="IPR004117">
    <property type="entry name" value="7tm6_olfct_rcpt"/>
</dbReference>
<keyword evidence="6" id="KW-1133">Transmembrane helix</keyword>
<proteinExistence type="predicted"/>
<name>A0A182IIT0_ANOAR</name>
<evidence type="ECO:0000256" key="4">
    <source>
        <dbReference type="ARBA" id="ARBA00022692"/>
    </source>
</evidence>
<evidence type="ECO:0000256" key="6">
    <source>
        <dbReference type="ARBA" id="ARBA00022989"/>
    </source>
</evidence>
<evidence type="ECO:0000256" key="7">
    <source>
        <dbReference type="ARBA" id="ARBA00023136"/>
    </source>
</evidence>
<dbReference type="EnsemblMetazoa" id="AARA015859-RA">
    <property type="protein sequence ID" value="AARA015859-PA"/>
    <property type="gene ID" value="AARA015859"/>
</dbReference>
<keyword evidence="5" id="KW-0552">Olfaction</keyword>
<dbReference type="VEuPathDB" id="VectorBase:AARA21_006630"/>
<keyword evidence="11" id="KW-1185">Reference proteome</keyword>
<sequence>MLRLSPEDPMAVMPFAKRLLRLSGFRQETEQLEKKIFFNLLVYVAALLIPKVCSPYPDSETIIRGLSELIFFTNVYVGYYCFVVQHRHYRDLLNEIQSFVNAVYPTSQQPESPSERTLIKLNVKINQISVLYCWYLAAADFIYWGTPCLMTYHSVLKANAEYGTNHPIRFYPNLEGSFYGLDNRTSVYGYAAFSIVALLVFAFASYNNATKLLTILSTIKYCSTLLQLVGIEVDNLNHTSSEAIDRELKKVIQLHQLALRCVALLNQTLSFVMALQLALCILTWCFTLLYILIVGFNAIATNGLLIMINMTLETFGYCFFCTELDTTGKIVSRQMYEFRWEHHRPTVQKMVAMIIAPSQTPLQITACGFIPINLELFTKVVKHSYTVLAVLKDLI</sequence>
<evidence type="ECO:0000256" key="5">
    <source>
        <dbReference type="ARBA" id="ARBA00022725"/>
    </source>
</evidence>
<evidence type="ECO:0000256" key="2">
    <source>
        <dbReference type="ARBA" id="ARBA00022475"/>
    </source>
</evidence>
<dbReference type="AlphaFoldDB" id="A0A182IIT0"/>